<evidence type="ECO:0000313" key="2">
    <source>
        <dbReference type="EMBL" id="ACO48036.1"/>
    </source>
</evidence>
<name>C1D3F7_DEIDV</name>
<dbReference type="InterPro" id="IPR051043">
    <property type="entry name" value="Sulfatase_Mod_Factor_Kinase"/>
</dbReference>
<dbReference type="OrthoDB" id="9768004at2"/>
<protein>
    <submittedName>
        <fullName evidence="2">Putative sulfatase-modifying factor 1</fullName>
    </submittedName>
</protein>
<geneLocation type="plasmid" evidence="3">
    <name>pDeide3</name>
</geneLocation>
<feature type="domain" description="Sulfatase-modifying factor enzyme-like" evidence="1">
    <location>
        <begin position="8"/>
        <end position="299"/>
    </location>
</feature>
<keyword evidence="2" id="KW-0614">Plasmid</keyword>
<dbReference type="Proteomes" id="UP000002208">
    <property type="component" value="Plasmid 3"/>
</dbReference>
<dbReference type="InterPro" id="IPR016187">
    <property type="entry name" value="CTDL_fold"/>
</dbReference>
<dbReference type="InterPro" id="IPR005532">
    <property type="entry name" value="SUMF_dom"/>
</dbReference>
<organism evidence="2 3">
    <name type="scientific">Deinococcus deserti (strain DSM 17065 / CIP 109153 / LMG 22923 / VCD115)</name>
    <dbReference type="NCBI Taxonomy" id="546414"/>
    <lineage>
        <taxon>Bacteria</taxon>
        <taxon>Thermotogati</taxon>
        <taxon>Deinococcota</taxon>
        <taxon>Deinococci</taxon>
        <taxon>Deinococcales</taxon>
        <taxon>Deinococcaceae</taxon>
        <taxon>Deinococcus</taxon>
    </lineage>
</organism>
<dbReference type="EMBL" id="CP001117">
    <property type="protein sequence ID" value="ACO48036.1"/>
    <property type="molecule type" value="Genomic_DNA"/>
</dbReference>
<dbReference type="KEGG" id="ddr:Deide_3p00940"/>
<dbReference type="Gene3D" id="3.90.1580.10">
    <property type="entry name" value="paralog of FGE (formylglycine-generating enzyme)"/>
    <property type="match status" value="1"/>
</dbReference>
<proteinExistence type="predicted"/>
<dbReference type="SUPFAM" id="SSF56436">
    <property type="entry name" value="C-type lectin-like"/>
    <property type="match status" value="1"/>
</dbReference>
<dbReference type="RefSeq" id="WP_012694909.1">
    <property type="nucleotide sequence ID" value="NC_012528.1"/>
</dbReference>
<reference evidence="2 3" key="1">
    <citation type="journal article" date="2009" name="PLoS Genet.">
        <title>Alliance of proteomics and genomics to unravel the specificities of Sahara bacterium Deinococcus deserti.</title>
        <authorList>
            <person name="de Groot A."/>
            <person name="Dulermo R."/>
            <person name="Ortet P."/>
            <person name="Blanchard L."/>
            <person name="Guerin P."/>
            <person name="Fernandez B."/>
            <person name="Vacherie B."/>
            <person name="Dossat C."/>
            <person name="Jolivet E."/>
            <person name="Siguier P."/>
            <person name="Chandler M."/>
            <person name="Barakat M."/>
            <person name="Dedieu A."/>
            <person name="Barbe V."/>
            <person name="Heulin T."/>
            <person name="Sommer S."/>
            <person name="Achouak W."/>
            <person name="Armengaud J."/>
        </authorList>
    </citation>
    <scope>NUCLEOTIDE SEQUENCE [LARGE SCALE GENOMIC DNA]</scope>
    <source>
        <strain evidence="3">DSM 17065 / CIP 109153 / LMG 22923 / VCD115</strain>
        <plasmid evidence="3">pDeide3</plasmid>
    </source>
</reference>
<dbReference type="InterPro" id="IPR042095">
    <property type="entry name" value="SUMF_sf"/>
</dbReference>
<evidence type="ECO:0000259" key="1">
    <source>
        <dbReference type="Pfam" id="PF03781"/>
    </source>
</evidence>
<evidence type="ECO:0000313" key="3">
    <source>
        <dbReference type="Proteomes" id="UP000002208"/>
    </source>
</evidence>
<dbReference type="PANTHER" id="PTHR23150:SF19">
    <property type="entry name" value="FORMYLGLYCINE-GENERATING ENZYME"/>
    <property type="match status" value="1"/>
</dbReference>
<accession>C1D3F7</accession>
<dbReference type="AlphaFoldDB" id="C1D3F7"/>
<keyword evidence="3" id="KW-1185">Reference proteome</keyword>
<dbReference type="Pfam" id="PF03781">
    <property type="entry name" value="FGE-sulfatase"/>
    <property type="match status" value="1"/>
</dbReference>
<dbReference type="PANTHER" id="PTHR23150">
    <property type="entry name" value="SULFATASE MODIFYING FACTOR 1, 2"/>
    <property type="match status" value="1"/>
</dbReference>
<dbReference type="GO" id="GO:0120147">
    <property type="term" value="F:formylglycine-generating oxidase activity"/>
    <property type="evidence" value="ECO:0007669"/>
    <property type="project" value="TreeGrafter"/>
</dbReference>
<gene>
    <name evidence="2" type="ordered locus">Deide_3p00940</name>
</gene>
<dbReference type="HOGENOM" id="CLU_012431_4_0_0"/>
<sequence>MLLRPARENMLWIPGGDFQMGSDHHYPEERPAHHVHVEGFWMDPHPVTNAEFRRFVEATGYVTLAERTPDPAQFPGVPLDVLVPGSVVFQQPAGPVPLYDHAGWWAYVPGACWHQPEGPHSTLTGQDSHPAVHVAFEDALAYAAWAGKMLPGEAEWEYAARGGLHGATFAWGDEERPQGRVMANTWHGRFPWENLDPHGFPRTSPVGTYPANGYGLHDMTGNVWEWTLDPFQPQHVIRHVKSCCTPLNTRAGTGGTRERRVIKGGSHLCAPNYCFRYRPASRQGQEVDSSTSHLGFRCIVRGAGNAPI</sequence>